<evidence type="ECO:0000256" key="1">
    <source>
        <dbReference type="SAM" id="MobiDB-lite"/>
    </source>
</evidence>
<evidence type="ECO:0000313" key="2">
    <source>
        <dbReference type="EMBL" id="KAL0270241.1"/>
    </source>
</evidence>
<dbReference type="AlphaFoldDB" id="A0AAW2HK87"/>
<name>A0AAW2HK87_9NEOP</name>
<feature type="compositionally biased region" description="Basic residues" evidence="1">
    <location>
        <begin position="63"/>
        <end position="72"/>
    </location>
</feature>
<sequence>MTYQFDDRNTSQLDTEVTGRHIWTRIVNPGMLTYILHKDFGDSPVSIRRNKRCPWDMDDHSLVKKSRKKRTTSAKINRECGRNRRRSAKKRTRNLITVRLETTSGNEKNIWSTITNRCG</sequence>
<accession>A0AAW2HK87</accession>
<comment type="caution">
    <text evidence="2">The sequence shown here is derived from an EMBL/GenBank/DDBJ whole genome shotgun (WGS) entry which is preliminary data.</text>
</comment>
<proteinExistence type="predicted"/>
<gene>
    <name evidence="2" type="ORF">PYX00_007713</name>
</gene>
<organism evidence="2">
    <name type="scientific">Menopon gallinae</name>
    <name type="common">poultry shaft louse</name>
    <dbReference type="NCBI Taxonomy" id="328185"/>
    <lineage>
        <taxon>Eukaryota</taxon>
        <taxon>Metazoa</taxon>
        <taxon>Ecdysozoa</taxon>
        <taxon>Arthropoda</taxon>
        <taxon>Hexapoda</taxon>
        <taxon>Insecta</taxon>
        <taxon>Pterygota</taxon>
        <taxon>Neoptera</taxon>
        <taxon>Paraneoptera</taxon>
        <taxon>Psocodea</taxon>
        <taxon>Troctomorpha</taxon>
        <taxon>Phthiraptera</taxon>
        <taxon>Amblycera</taxon>
        <taxon>Menoponidae</taxon>
        <taxon>Menopon</taxon>
    </lineage>
</organism>
<dbReference type="EMBL" id="JARGDH010000004">
    <property type="protein sequence ID" value="KAL0270241.1"/>
    <property type="molecule type" value="Genomic_DNA"/>
</dbReference>
<reference evidence="2" key="1">
    <citation type="journal article" date="2024" name="Gigascience">
        <title>Chromosome-level genome of the poultry shaft louse Menopon gallinae provides insight into the host-switching and adaptive evolution of parasitic lice.</title>
        <authorList>
            <person name="Xu Y."/>
            <person name="Ma L."/>
            <person name="Liu S."/>
            <person name="Liang Y."/>
            <person name="Liu Q."/>
            <person name="He Z."/>
            <person name="Tian L."/>
            <person name="Duan Y."/>
            <person name="Cai W."/>
            <person name="Li H."/>
            <person name="Song F."/>
        </authorList>
    </citation>
    <scope>NUCLEOTIDE SEQUENCE</scope>
    <source>
        <strain evidence="2">Cailab_2023a</strain>
    </source>
</reference>
<feature type="region of interest" description="Disordered" evidence="1">
    <location>
        <begin position="63"/>
        <end position="88"/>
    </location>
</feature>
<protein>
    <submittedName>
        <fullName evidence="2">Uncharacterized protein</fullName>
    </submittedName>
</protein>